<evidence type="ECO:0000259" key="1">
    <source>
        <dbReference type="Pfam" id="PF13924"/>
    </source>
</evidence>
<evidence type="ECO:0000313" key="2">
    <source>
        <dbReference type="EMBL" id="AGA27995.1"/>
    </source>
</evidence>
<reference evidence="2 3" key="1">
    <citation type="submission" date="2012-02" db="EMBL/GenBank/DDBJ databases">
        <title>Complete sequence of chromosome of Singulisphaera acidiphila DSM 18658.</title>
        <authorList>
            <consortium name="US DOE Joint Genome Institute (JGI-PGF)"/>
            <person name="Lucas S."/>
            <person name="Copeland A."/>
            <person name="Lapidus A."/>
            <person name="Glavina del Rio T."/>
            <person name="Dalin E."/>
            <person name="Tice H."/>
            <person name="Bruce D."/>
            <person name="Goodwin L."/>
            <person name="Pitluck S."/>
            <person name="Peters L."/>
            <person name="Ovchinnikova G."/>
            <person name="Chertkov O."/>
            <person name="Kyrpides N."/>
            <person name="Mavromatis K."/>
            <person name="Ivanova N."/>
            <person name="Brettin T."/>
            <person name="Detter J.C."/>
            <person name="Han C."/>
            <person name="Larimer F."/>
            <person name="Land M."/>
            <person name="Hauser L."/>
            <person name="Markowitz V."/>
            <person name="Cheng J.-F."/>
            <person name="Hugenholtz P."/>
            <person name="Woyke T."/>
            <person name="Wu D."/>
            <person name="Tindall B."/>
            <person name="Pomrenke H."/>
            <person name="Brambilla E."/>
            <person name="Klenk H.-P."/>
            <person name="Eisen J.A."/>
        </authorList>
    </citation>
    <scope>NUCLEOTIDE SEQUENCE [LARGE SCALE GENOMIC DNA]</scope>
    <source>
        <strain evidence="3">ATCC BAA-1392 / DSM 18658 / VKM B-2454 / MOB10</strain>
    </source>
</reference>
<organism evidence="2 3">
    <name type="scientific">Singulisphaera acidiphila (strain ATCC BAA-1392 / DSM 18658 / VKM B-2454 / MOB10)</name>
    <dbReference type="NCBI Taxonomy" id="886293"/>
    <lineage>
        <taxon>Bacteria</taxon>
        <taxon>Pseudomonadati</taxon>
        <taxon>Planctomycetota</taxon>
        <taxon>Planctomycetia</taxon>
        <taxon>Isosphaerales</taxon>
        <taxon>Isosphaeraceae</taxon>
        <taxon>Singulisphaera</taxon>
    </lineage>
</organism>
<dbReference type="KEGG" id="saci:Sinac_3758"/>
<proteinExistence type="predicted"/>
<feature type="domain" description="Lipocalin-like" evidence="1">
    <location>
        <begin position="12"/>
        <end position="116"/>
    </location>
</feature>
<accession>L0DGL8</accession>
<dbReference type="InterPro" id="IPR024311">
    <property type="entry name" value="Lipocalin-like"/>
</dbReference>
<dbReference type="AlphaFoldDB" id="L0DGL8"/>
<dbReference type="OrthoDB" id="118834at2"/>
<dbReference type="HOGENOM" id="CLU_109259_2_0_0"/>
<sequence>MATTDDPRKAIVGAWRLVHSVEHGPGGVRRYPFGEDAVGYIMYSETGVMAVQIARRVRAGDAEGRPDYLAYFGRYEVDTENRLVRHHLEGQLRPGDLSDLLERSYEFYNDKLSLRPRDGTDREILWQRA</sequence>
<dbReference type="RefSeq" id="WP_015247134.1">
    <property type="nucleotide sequence ID" value="NC_019892.1"/>
</dbReference>
<protein>
    <recommendedName>
        <fullName evidence="1">Lipocalin-like domain-containing protein</fullName>
    </recommendedName>
</protein>
<keyword evidence="3" id="KW-1185">Reference proteome</keyword>
<gene>
    <name evidence="2" type="ordered locus">Sinac_3758</name>
</gene>
<dbReference type="Pfam" id="PF13924">
    <property type="entry name" value="Lipocalin_5"/>
    <property type="match status" value="1"/>
</dbReference>
<dbReference type="EMBL" id="CP003364">
    <property type="protein sequence ID" value="AGA27995.1"/>
    <property type="molecule type" value="Genomic_DNA"/>
</dbReference>
<evidence type="ECO:0000313" key="3">
    <source>
        <dbReference type="Proteomes" id="UP000010798"/>
    </source>
</evidence>
<dbReference type="STRING" id="886293.Sinac_3758"/>
<name>L0DGL8_SINAD</name>
<dbReference type="Proteomes" id="UP000010798">
    <property type="component" value="Chromosome"/>
</dbReference>